<organism evidence="4 5">
    <name type="scientific">Fuscovulum ytuae</name>
    <dbReference type="NCBI Taxonomy" id="3042299"/>
    <lineage>
        <taxon>Bacteria</taxon>
        <taxon>Pseudomonadati</taxon>
        <taxon>Pseudomonadota</taxon>
        <taxon>Alphaproteobacteria</taxon>
        <taxon>Rhodobacterales</taxon>
        <taxon>Paracoccaceae</taxon>
        <taxon>Fuscovulum</taxon>
    </lineage>
</organism>
<accession>A0ABY8QC76</accession>
<keyword evidence="5" id="KW-1185">Reference proteome</keyword>
<sequence length="113" mass="12171">MLIDVDVVEEVRETLGDDTFNAFVRRMLDEVAETQAALLRLLRERDFETLARTAHRTSGSAASIGAKGLHAALKEIENVARSEAAAQRLPDLIAAVPARARETADALSSVVTG</sequence>
<keyword evidence="1" id="KW-0902">Two-component regulatory system</keyword>
<dbReference type="EMBL" id="CP124537">
    <property type="protein sequence ID" value="WGV18318.1"/>
    <property type="molecule type" value="Genomic_DNA"/>
</dbReference>
<protein>
    <submittedName>
        <fullName evidence="4">Hpt domain-containing protein</fullName>
    </submittedName>
</protein>
<dbReference type="Pfam" id="PF01627">
    <property type="entry name" value="Hpt"/>
    <property type="match status" value="1"/>
</dbReference>
<geneLocation type="plasmid" evidence="4 5">
    <name>unnamed2</name>
</geneLocation>
<feature type="modified residue" description="Phosphohistidine" evidence="2">
    <location>
        <position position="55"/>
    </location>
</feature>
<name>A0ABY8QC76_9RHOB</name>
<dbReference type="InterPro" id="IPR008207">
    <property type="entry name" value="Sig_transdc_His_kin_Hpt_dom"/>
</dbReference>
<evidence type="ECO:0000313" key="4">
    <source>
        <dbReference type="EMBL" id="WGV18318.1"/>
    </source>
</evidence>
<evidence type="ECO:0000259" key="3">
    <source>
        <dbReference type="PROSITE" id="PS50894"/>
    </source>
</evidence>
<reference evidence="4 5" key="1">
    <citation type="submission" date="2023-04" db="EMBL/GenBank/DDBJ databases">
        <title>YMD61, complete Genome.</title>
        <authorList>
            <person name="Zhang J."/>
        </authorList>
    </citation>
    <scope>NUCLEOTIDE SEQUENCE [LARGE SCALE GENOMIC DNA]</scope>
    <source>
        <strain evidence="4 5">YMD61</strain>
        <plasmid evidence="4 5">unnamed2</plasmid>
    </source>
</reference>
<evidence type="ECO:0000313" key="5">
    <source>
        <dbReference type="Proteomes" id="UP001230978"/>
    </source>
</evidence>
<dbReference type="RefSeq" id="WP_281470425.1">
    <property type="nucleotide sequence ID" value="NZ_CP124537.1"/>
</dbReference>
<feature type="domain" description="HPt" evidence="3">
    <location>
        <begin position="16"/>
        <end position="110"/>
    </location>
</feature>
<evidence type="ECO:0000256" key="2">
    <source>
        <dbReference type="PROSITE-ProRule" id="PRU00110"/>
    </source>
</evidence>
<dbReference type="SUPFAM" id="SSF47226">
    <property type="entry name" value="Histidine-containing phosphotransfer domain, HPT domain"/>
    <property type="match status" value="1"/>
</dbReference>
<keyword evidence="4" id="KW-0614">Plasmid</keyword>
<dbReference type="Gene3D" id="1.20.120.160">
    <property type="entry name" value="HPT domain"/>
    <property type="match status" value="1"/>
</dbReference>
<gene>
    <name evidence="4" type="ORF">QF092_19720</name>
</gene>
<dbReference type="PROSITE" id="PS50894">
    <property type="entry name" value="HPT"/>
    <property type="match status" value="1"/>
</dbReference>
<proteinExistence type="predicted"/>
<dbReference type="Proteomes" id="UP001230978">
    <property type="component" value="Plasmid unnamed2"/>
</dbReference>
<keyword evidence="2" id="KW-0597">Phosphoprotein</keyword>
<evidence type="ECO:0000256" key="1">
    <source>
        <dbReference type="ARBA" id="ARBA00023012"/>
    </source>
</evidence>
<dbReference type="InterPro" id="IPR036641">
    <property type="entry name" value="HPT_dom_sf"/>
</dbReference>